<dbReference type="SUPFAM" id="SSF51045">
    <property type="entry name" value="WW domain"/>
    <property type="match status" value="1"/>
</dbReference>
<dbReference type="InterPro" id="IPR040524">
    <property type="entry name" value="HECW1_helix"/>
</dbReference>
<sequence>MGGTKKKIRSKANSKSPTKEYYQIWNASTSPSPEAEPKDLEAACGMDFSAEPIAPPLPPRTLHRPLERSHALSSTFTPPAVHRQNKPKKIQKLEDTFVFDLIDTDEDYKSFSTASTASSLSDTDVMSTPCHKMKAALIENGKKLIGCDNYITTVLSKSKILDSSSPHANAHLTVENKDSQSSISTQSSGSVDVVDGDINSDLTNKPHKPLSRQKPEAEIIFNIAKNPGYKSSQIERFVQSMSVAGLSNLPVCPPTPTHHSRKSRTPELRPPTLKSTEPPDFPLDGQEVIPAPDVKQADIRPLDTLDGWCGTSSQTEASESPRISLIAMSELRNIDKDVARPSVRARNEVNGEASGGVPLPLQRLSTTRLPSIPERTWEARMDSHGRVFYIDHATRTTSWTRPGGNSSTSPSGVGAEQHRRQLDRRYQSIRRTISSNRDALALYNRNPTLKHMIVRIRRDPNVFDKYQHNKELVALVNMFADPSQELPSGWDTKKDRNAKAPVPPPRPTTATTFVTTSAAPDVPVAYNDKVVAFLRQPNIFDILRERHPPIGNSSSLRDKVNAVRVDGTTALDRLSHDVHLTILLR</sequence>
<dbReference type="PROSITE" id="PS50020">
    <property type="entry name" value="WW_DOMAIN_2"/>
    <property type="match status" value="1"/>
</dbReference>
<dbReference type="CDD" id="cd00201">
    <property type="entry name" value="WW"/>
    <property type="match status" value="1"/>
</dbReference>
<dbReference type="Gene3D" id="2.20.70.10">
    <property type="match status" value="1"/>
</dbReference>
<feature type="compositionally biased region" description="Low complexity" evidence="1">
    <location>
        <begin position="179"/>
        <end position="190"/>
    </location>
</feature>
<dbReference type="InterPro" id="IPR001202">
    <property type="entry name" value="WW_dom"/>
</dbReference>
<organism evidence="3 4">
    <name type="scientific">Rhamnusium bicolor</name>
    <dbReference type="NCBI Taxonomy" id="1586634"/>
    <lineage>
        <taxon>Eukaryota</taxon>
        <taxon>Metazoa</taxon>
        <taxon>Ecdysozoa</taxon>
        <taxon>Arthropoda</taxon>
        <taxon>Hexapoda</taxon>
        <taxon>Insecta</taxon>
        <taxon>Pterygota</taxon>
        <taxon>Neoptera</taxon>
        <taxon>Endopterygota</taxon>
        <taxon>Coleoptera</taxon>
        <taxon>Polyphaga</taxon>
        <taxon>Cucujiformia</taxon>
        <taxon>Chrysomeloidea</taxon>
        <taxon>Cerambycidae</taxon>
        <taxon>Lepturinae</taxon>
        <taxon>Rhagiini</taxon>
        <taxon>Rhamnusium</taxon>
    </lineage>
</organism>
<feature type="region of interest" description="Disordered" evidence="1">
    <location>
        <begin position="68"/>
        <end position="88"/>
    </location>
</feature>
<evidence type="ECO:0000256" key="1">
    <source>
        <dbReference type="SAM" id="MobiDB-lite"/>
    </source>
</evidence>
<feature type="compositionally biased region" description="Basic residues" evidence="1">
    <location>
        <begin position="1"/>
        <end position="12"/>
    </location>
</feature>
<keyword evidence="4" id="KW-1185">Reference proteome</keyword>
<accession>A0AAV8Y620</accession>
<dbReference type="Proteomes" id="UP001162156">
    <property type="component" value="Unassembled WGS sequence"/>
</dbReference>
<feature type="region of interest" description="Disordered" evidence="1">
    <location>
        <begin position="174"/>
        <end position="214"/>
    </location>
</feature>
<feature type="region of interest" description="Disordered" evidence="1">
    <location>
        <begin position="486"/>
        <end position="507"/>
    </location>
</feature>
<dbReference type="SMART" id="SM00456">
    <property type="entry name" value="WW"/>
    <property type="match status" value="1"/>
</dbReference>
<dbReference type="AlphaFoldDB" id="A0AAV8Y620"/>
<dbReference type="Pfam" id="PF18436">
    <property type="entry name" value="HECW1_helix"/>
    <property type="match status" value="1"/>
</dbReference>
<proteinExistence type="predicted"/>
<feature type="domain" description="WW" evidence="2">
    <location>
        <begin position="377"/>
        <end position="404"/>
    </location>
</feature>
<evidence type="ECO:0000313" key="3">
    <source>
        <dbReference type="EMBL" id="KAJ8946936.1"/>
    </source>
</evidence>
<feature type="region of interest" description="Disordered" evidence="1">
    <location>
        <begin position="397"/>
        <end position="421"/>
    </location>
</feature>
<comment type="caution">
    <text evidence="3">The sequence shown here is derived from an EMBL/GenBank/DDBJ whole genome shotgun (WGS) entry which is preliminary data.</text>
</comment>
<evidence type="ECO:0000259" key="2">
    <source>
        <dbReference type="PROSITE" id="PS50020"/>
    </source>
</evidence>
<evidence type="ECO:0000313" key="4">
    <source>
        <dbReference type="Proteomes" id="UP001162156"/>
    </source>
</evidence>
<dbReference type="Pfam" id="PF00397">
    <property type="entry name" value="WW"/>
    <property type="match status" value="1"/>
</dbReference>
<dbReference type="InterPro" id="IPR036020">
    <property type="entry name" value="WW_dom_sf"/>
</dbReference>
<feature type="region of interest" description="Disordered" evidence="1">
    <location>
        <begin position="248"/>
        <end position="286"/>
    </location>
</feature>
<feature type="region of interest" description="Disordered" evidence="1">
    <location>
        <begin position="1"/>
        <end position="38"/>
    </location>
</feature>
<protein>
    <recommendedName>
        <fullName evidence="2">WW domain-containing protein</fullName>
    </recommendedName>
</protein>
<dbReference type="EMBL" id="JANEYF010002409">
    <property type="protein sequence ID" value="KAJ8946936.1"/>
    <property type="molecule type" value="Genomic_DNA"/>
</dbReference>
<gene>
    <name evidence="3" type="ORF">NQ314_008735</name>
</gene>
<dbReference type="PROSITE" id="PS01159">
    <property type="entry name" value="WW_DOMAIN_1"/>
    <property type="match status" value="1"/>
</dbReference>
<feature type="compositionally biased region" description="Polar residues" evidence="1">
    <location>
        <begin position="397"/>
        <end position="411"/>
    </location>
</feature>
<name>A0AAV8Y620_9CUCU</name>
<reference evidence="3" key="1">
    <citation type="journal article" date="2023" name="Insect Mol. Biol.">
        <title>Genome sequencing provides insights into the evolution of gene families encoding plant cell wall-degrading enzymes in longhorned beetles.</title>
        <authorList>
            <person name="Shin N.R."/>
            <person name="Okamura Y."/>
            <person name="Kirsch R."/>
            <person name="Pauchet Y."/>
        </authorList>
    </citation>
    <scope>NUCLEOTIDE SEQUENCE</scope>
    <source>
        <strain evidence="3">RBIC_L_NR</strain>
    </source>
</reference>